<evidence type="ECO:0000256" key="8">
    <source>
        <dbReference type="ARBA" id="ARBA00023136"/>
    </source>
</evidence>
<feature type="domain" description="Secretin/TonB short N-terminal" evidence="12">
    <location>
        <begin position="58"/>
        <end position="109"/>
    </location>
</feature>
<dbReference type="PANTHER" id="PTHR47234:SF2">
    <property type="entry name" value="TONB-DEPENDENT RECEPTOR"/>
    <property type="match status" value="1"/>
</dbReference>
<dbReference type="Gene3D" id="2.170.130.10">
    <property type="entry name" value="TonB-dependent receptor, plug domain"/>
    <property type="match status" value="1"/>
</dbReference>
<keyword evidence="4" id="KW-0406">Ion transport</keyword>
<comment type="subcellular location">
    <subcellularLocation>
        <location evidence="1 10">Cell outer membrane</location>
        <topology evidence="1 10">Multi-pass membrane protein</topology>
    </subcellularLocation>
</comment>
<dbReference type="Gene3D" id="2.40.170.20">
    <property type="entry name" value="TonB-dependent receptor, beta-barrel domain"/>
    <property type="match status" value="1"/>
</dbReference>
<dbReference type="PANTHER" id="PTHR47234">
    <property type="match status" value="1"/>
</dbReference>
<evidence type="ECO:0000256" key="4">
    <source>
        <dbReference type="ARBA" id="ARBA00022496"/>
    </source>
</evidence>
<keyword evidence="9 10" id="KW-0998">Cell outer membrane</keyword>
<evidence type="ECO:0000256" key="3">
    <source>
        <dbReference type="ARBA" id="ARBA00022452"/>
    </source>
</evidence>
<dbReference type="Gene3D" id="3.55.50.30">
    <property type="match status" value="1"/>
</dbReference>
<dbReference type="InterPro" id="IPR039426">
    <property type="entry name" value="TonB-dep_rcpt-like"/>
</dbReference>
<dbReference type="InterPro" id="IPR011662">
    <property type="entry name" value="Secretin/TonB_short_N"/>
</dbReference>
<dbReference type="InterPro" id="IPR000531">
    <property type="entry name" value="Beta-barrel_TonB"/>
</dbReference>
<evidence type="ECO:0000256" key="11">
    <source>
        <dbReference type="RuleBase" id="RU003357"/>
    </source>
</evidence>
<keyword evidence="3 10" id="KW-1134">Transmembrane beta strand</keyword>
<dbReference type="RefSeq" id="WP_203167769.1">
    <property type="nucleotide sequence ID" value="NZ_JAEVLS010000002.1"/>
</dbReference>
<evidence type="ECO:0000256" key="5">
    <source>
        <dbReference type="ARBA" id="ARBA00022692"/>
    </source>
</evidence>
<dbReference type="EMBL" id="JAEVLS010000002">
    <property type="protein sequence ID" value="MBM0105743.1"/>
    <property type="molecule type" value="Genomic_DNA"/>
</dbReference>
<evidence type="ECO:0000256" key="6">
    <source>
        <dbReference type="ARBA" id="ARBA00023004"/>
    </source>
</evidence>
<evidence type="ECO:0000256" key="9">
    <source>
        <dbReference type="ARBA" id="ARBA00023237"/>
    </source>
</evidence>
<accession>A0ABS1WXQ4</accession>
<comment type="similarity">
    <text evidence="10 11">Belongs to the TonB-dependent receptor family.</text>
</comment>
<name>A0ABS1WXQ4_9GAMM</name>
<evidence type="ECO:0000256" key="7">
    <source>
        <dbReference type="ARBA" id="ARBA00023077"/>
    </source>
</evidence>
<dbReference type="PROSITE" id="PS52016">
    <property type="entry name" value="TONB_DEPENDENT_REC_3"/>
    <property type="match status" value="1"/>
</dbReference>
<sequence length="1041" mass="112464">MLLRSSRLGRLAAASVVSISVGAAGLFPLEVRAEAEAISIASQPLGAALNDLAKQAGILIIAPTELVAGISAPEIRDATSYEDALHQLLKGTGLRVIRGANGSFVIASGAAASEPNVPTTSPDREPTATVLDAVLVTGSRIARPEVASAMPVRTVSTESMEDFALIDLSETLARDPAVSTGLGLTTTHAWDNGASFINLRNMGYGRSLTLLNGKRRVSGSGQSSSVDVSTIPVGMIERTEILTGGAAAVYGADAVSGAVNIITKKNIQSTTFSASVGLPEHGGAERSSFSFSSGLGFADGRGRFSAGGTFSDSKPLYTYERDFGKKRMGTAPNPANTGPDDGIVDNVTLDDMLVLYFGYDPHFVIGNQDYIYEASNDASRQAGYDVLFTPTPLSWGNGGDGRNLNDVTLLRGPLRQAALMGNVEFDFTPDVMAGLDWDYSENKFEGTNSYYRSDYRAASLNGAGGPRARLDNPFLPDSIRQLMVANNLTVLPINKAYRELGLLTEEHNRKTWSVSPHLEGRLGENLNWNVFYQYGKFNDNVYGANKPIASRMVAATDVTTDANGNPVCRSEAARAIGCIPFDIFSGTASDELKDWLLHTRHEYREQTQAIYGGGLDGKLISLPYGDARFALGAEYRKETLTTRDDPLGLNGEVSHAAVGGGPHPNLDASQSVSEVYAEVVTPLLSDVPFAYRLELEGAYRISDYDSFGNTDTWKFGGRWAPMRGLTFRGVVSSSVRAPNFAELYADRIFTQPSYNDPCETRYITRGALRAANCAALGITTPLPITTGRTIEAWSGGNPNLQPETSRSWTAGIILEPTSIPRLAVTADFWSIELDDAIATWGYATVLNLCVDLPSIDNPYCRSITRGADGNVISVDASQINAGMRTVRGLDMGINYSHALGNGRLSYNFVATWLDKYETQSIPDQSTSIVNALDTFSNPKWVGRLSLNYRLDRFSVGLDSRYRDKSKVSTTWSPEMYDRPYAKAVLYNDLNVGYAFEKTWTIGAGVNNLFDVEPPATAQTYLEGGIYDVVGRTFFLRTKAEF</sequence>
<dbReference type="Proteomes" id="UP000661077">
    <property type="component" value="Unassembled WGS sequence"/>
</dbReference>
<dbReference type="Pfam" id="PF00593">
    <property type="entry name" value="TonB_dep_Rec_b-barrel"/>
    <property type="match status" value="1"/>
</dbReference>
<evidence type="ECO:0000256" key="10">
    <source>
        <dbReference type="PROSITE-ProRule" id="PRU01360"/>
    </source>
</evidence>
<proteinExistence type="inferred from homology"/>
<keyword evidence="6" id="KW-0408">Iron</keyword>
<keyword evidence="5 10" id="KW-0812">Transmembrane</keyword>
<organism evidence="13 14">
    <name type="scientific">Steroidobacter gossypii</name>
    <dbReference type="NCBI Taxonomy" id="2805490"/>
    <lineage>
        <taxon>Bacteria</taxon>
        <taxon>Pseudomonadati</taxon>
        <taxon>Pseudomonadota</taxon>
        <taxon>Gammaproteobacteria</taxon>
        <taxon>Steroidobacterales</taxon>
        <taxon>Steroidobacteraceae</taxon>
        <taxon>Steroidobacter</taxon>
    </lineage>
</organism>
<keyword evidence="14" id="KW-1185">Reference proteome</keyword>
<dbReference type="InterPro" id="IPR037066">
    <property type="entry name" value="Plug_dom_sf"/>
</dbReference>
<keyword evidence="4" id="KW-0410">Iron transport</keyword>
<gene>
    <name evidence="13" type="ORF">JM946_13340</name>
</gene>
<evidence type="ECO:0000256" key="2">
    <source>
        <dbReference type="ARBA" id="ARBA00022448"/>
    </source>
</evidence>
<dbReference type="InterPro" id="IPR012910">
    <property type="entry name" value="Plug_dom"/>
</dbReference>
<evidence type="ECO:0000313" key="13">
    <source>
        <dbReference type="EMBL" id="MBM0105743.1"/>
    </source>
</evidence>
<comment type="caution">
    <text evidence="13">The sequence shown here is derived from an EMBL/GenBank/DDBJ whole genome shotgun (WGS) entry which is preliminary data.</text>
</comment>
<dbReference type="SMART" id="SM00965">
    <property type="entry name" value="STN"/>
    <property type="match status" value="1"/>
</dbReference>
<dbReference type="SUPFAM" id="SSF56935">
    <property type="entry name" value="Porins"/>
    <property type="match status" value="1"/>
</dbReference>
<dbReference type="Pfam" id="PF07715">
    <property type="entry name" value="Plug"/>
    <property type="match status" value="1"/>
</dbReference>
<keyword evidence="7 11" id="KW-0798">TonB box</keyword>
<protein>
    <submittedName>
        <fullName evidence="13">TonB-dependent receptor</fullName>
    </submittedName>
</protein>
<evidence type="ECO:0000256" key="1">
    <source>
        <dbReference type="ARBA" id="ARBA00004571"/>
    </source>
</evidence>
<evidence type="ECO:0000313" key="14">
    <source>
        <dbReference type="Proteomes" id="UP000661077"/>
    </source>
</evidence>
<keyword evidence="13" id="KW-0675">Receptor</keyword>
<keyword evidence="8 10" id="KW-0472">Membrane</keyword>
<reference evidence="13 14" key="1">
    <citation type="journal article" date="2021" name="Int. J. Syst. Evol. Microbiol.">
        <title>Steroidobacter gossypii sp. nov., isolated from soil of cotton cropping field.</title>
        <authorList>
            <person name="Huang R."/>
            <person name="Yang S."/>
            <person name="Zhen C."/>
            <person name="Liu W."/>
        </authorList>
    </citation>
    <scope>NUCLEOTIDE SEQUENCE [LARGE SCALE GENOMIC DNA]</scope>
    <source>
        <strain evidence="13 14">S1-65</strain>
    </source>
</reference>
<evidence type="ECO:0000259" key="12">
    <source>
        <dbReference type="SMART" id="SM00965"/>
    </source>
</evidence>
<dbReference type="InterPro" id="IPR036942">
    <property type="entry name" value="Beta-barrel_TonB_sf"/>
</dbReference>
<keyword evidence="2 10" id="KW-0813">Transport</keyword>